<dbReference type="NCBIfam" id="TIGR02857">
    <property type="entry name" value="CydD"/>
    <property type="match status" value="1"/>
</dbReference>
<dbReference type="InterPro" id="IPR014216">
    <property type="entry name" value="ABC_transptr_CydD"/>
</dbReference>
<dbReference type="KEGG" id="phon:BH719_01730"/>
<dbReference type="Pfam" id="PF00005">
    <property type="entry name" value="ABC_tran"/>
    <property type="match status" value="1"/>
</dbReference>
<sequence length="434" mass="45263">MRPLDPRLLRYARSVRPHIALAVALGTLTALLVIAQALLVSAAVSPVIAGRSGPSGAVWPLVGVAAVAAARAGVVWLREATGHRAAARAIRQLRARVLDAALELGPRWRATRSSQTTTLLTRGLDDLVPYFVKFLPQLFLVVTVTPAALATMLVLDAWSALIAVVVVPLIPVFMVLIGRFTQSASRDKLESMKRLGAQLLDLMAGLPTLRGLGRQDSPREHLRRLGASNTEATMGTLRVAFLSGAVLEFLTTLSVALVAVEVGMRLVYGGIDLFRGLAVIMLAPEVFEPLRQVGAQFHASANGVAAAEAAFAVIEAQPPRPRGTRAAPPAGAHPIRFEGVSVEARGVWAPASLTATIEPGAVTALVGPSGAGKSTAVACLLAELVPARGRIVVDAPGGPVDLADADPASWWDSIAWVPQSPALVPGTLLENAGG</sequence>
<feature type="transmembrane region" description="Helical" evidence="5">
    <location>
        <begin position="157"/>
        <end position="178"/>
    </location>
</feature>
<feature type="transmembrane region" description="Helical" evidence="5">
    <location>
        <begin position="239"/>
        <end position="260"/>
    </location>
</feature>
<evidence type="ECO:0000256" key="2">
    <source>
        <dbReference type="ARBA" id="ARBA00022692"/>
    </source>
</evidence>
<evidence type="ECO:0000256" key="1">
    <source>
        <dbReference type="ARBA" id="ARBA00004651"/>
    </source>
</evidence>
<dbReference type="AlphaFoldDB" id="A0A1D8B0S5"/>
<keyword evidence="8" id="KW-1185">Reference proteome</keyword>
<name>A0A1D8B0S5_9ACTO</name>
<dbReference type="GO" id="GO:0016887">
    <property type="term" value="F:ATP hydrolysis activity"/>
    <property type="evidence" value="ECO:0007669"/>
    <property type="project" value="InterPro"/>
</dbReference>
<dbReference type="Gene3D" id="1.20.1560.10">
    <property type="entry name" value="ABC transporter type 1, transmembrane domain"/>
    <property type="match status" value="1"/>
</dbReference>
<dbReference type="GO" id="GO:0005886">
    <property type="term" value="C:plasma membrane"/>
    <property type="evidence" value="ECO:0007669"/>
    <property type="project" value="UniProtKB-SubCell"/>
</dbReference>
<dbReference type="SUPFAM" id="SSF52540">
    <property type="entry name" value="P-loop containing nucleoside triphosphate hydrolases"/>
    <property type="match status" value="1"/>
</dbReference>
<dbReference type="RefSeq" id="WP_050790605.1">
    <property type="nucleotide sequence ID" value="NZ_CP017298.1"/>
</dbReference>
<feature type="non-terminal residue" evidence="7">
    <location>
        <position position="434"/>
    </location>
</feature>
<dbReference type="SUPFAM" id="SSF90123">
    <property type="entry name" value="ABC transporter transmembrane region"/>
    <property type="match status" value="1"/>
</dbReference>
<evidence type="ECO:0000259" key="6">
    <source>
        <dbReference type="PROSITE" id="PS50929"/>
    </source>
</evidence>
<dbReference type="InterPro" id="IPR036640">
    <property type="entry name" value="ABC1_TM_sf"/>
</dbReference>
<dbReference type="PANTHER" id="PTHR24221">
    <property type="entry name" value="ATP-BINDING CASSETTE SUB-FAMILY B"/>
    <property type="match status" value="1"/>
</dbReference>
<dbReference type="STRING" id="178339.BH719_01730"/>
<dbReference type="InterPro" id="IPR011527">
    <property type="entry name" value="ABC1_TM_dom"/>
</dbReference>
<dbReference type="PROSITE" id="PS50929">
    <property type="entry name" value="ABC_TM1F"/>
    <property type="match status" value="1"/>
</dbReference>
<dbReference type="InterPro" id="IPR039421">
    <property type="entry name" value="Type_1_exporter"/>
</dbReference>
<accession>A0A1D8B0S5</accession>
<feature type="transmembrane region" description="Helical" evidence="5">
    <location>
        <begin position="130"/>
        <end position="151"/>
    </location>
</feature>
<comment type="subcellular location">
    <subcellularLocation>
        <location evidence="1">Cell membrane</location>
        <topology evidence="1">Multi-pass membrane protein</topology>
    </subcellularLocation>
</comment>
<feature type="domain" description="ABC transmembrane type-1" evidence="6">
    <location>
        <begin position="20"/>
        <end position="302"/>
    </location>
</feature>
<gene>
    <name evidence="7" type="ORF">BH719_01730</name>
</gene>
<dbReference type="Proteomes" id="UP000095214">
    <property type="component" value="Chromosome"/>
</dbReference>
<organism evidence="7 8">
    <name type="scientific">Pauljensenia hongkongensis</name>
    <dbReference type="NCBI Taxonomy" id="178339"/>
    <lineage>
        <taxon>Bacteria</taxon>
        <taxon>Bacillati</taxon>
        <taxon>Actinomycetota</taxon>
        <taxon>Actinomycetes</taxon>
        <taxon>Actinomycetales</taxon>
        <taxon>Actinomycetaceae</taxon>
        <taxon>Pauljensenia</taxon>
    </lineage>
</organism>
<reference evidence="7 8" key="1">
    <citation type="submission" date="2016-09" db="EMBL/GenBank/DDBJ databases">
        <title>Complete genome sequence of Actinomyces hongkongensis HKU8.</title>
        <authorList>
            <person name="Gao Y.-X."/>
            <person name="Zhou Y.-Y."/>
            <person name="Xie Y."/>
            <person name="Wang M."/>
            <person name="Wang S.-J."/>
            <person name="Shen S.-G."/>
        </authorList>
    </citation>
    <scope>NUCLEOTIDE SEQUENCE [LARGE SCALE GENOMIC DNA]</scope>
    <source>
        <strain evidence="7 8">HKU8</strain>
    </source>
</reference>
<evidence type="ECO:0000256" key="4">
    <source>
        <dbReference type="ARBA" id="ARBA00023136"/>
    </source>
</evidence>
<dbReference type="CDD" id="cd18584">
    <property type="entry name" value="ABC_6TM_AarD_CydD"/>
    <property type="match status" value="1"/>
</dbReference>
<evidence type="ECO:0000313" key="7">
    <source>
        <dbReference type="EMBL" id="AOS46751.1"/>
    </source>
</evidence>
<dbReference type="InterPro" id="IPR003439">
    <property type="entry name" value="ABC_transporter-like_ATP-bd"/>
</dbReference>
<dbReference type="GO" id="GO:0140359">
    <property type="term" value="F:ABC-type transporter activity"/>
    <property type="evidence" value="ECO:0007669"/>
    <property type="project" value="InterPro"/>
</dbReference>
<dbReference type="PANTHER" id="PTHR24221:SF590">
    <property type="entry name" value="COMPONENT LINKED WITH THE ASSEMBLY OF CYTOCHROME' TRANSPORT TRANSMEMBRANE ATP-BINDING PROTEIN ABC TRANSPORTER CYDD-RELATED"/>
    <property type="match status" value="1"/>
</dbReference>
<protein>
    <submittedName>
        <fullName evidence="7">Thiol reductant ABC exporter subunit CydD</fullName>
    </submittedName>
</protein>
<evidence type="ECO:0000256" key="3">
    <source>
        <dbReference type="ARBA" id="ARBA00022989"/>
    </source>
</evidence>
<keyword evidence="3 5" id="KW-1133">Transmembrane helix</keyword>
<evidence type="ECO:0000313" key="8">
    <source>
        <dbReference type="Proteomes" id="UP000095214"/>
    </source>
</evidence>
<proteinExistence type="predicted"/>
<dbReference type="GO" id="GO:0042883">
    <property type="term" value="P:cysteine transport"/>
    <property type="evidence" value="ECO:0007669"/>
    <property type="project" value="InterPro"/>
</dbReference>
<dbReference type="InterPro" id="IPR027417">
    <property type="entry name" value="P-loop_NTPase"/>
</dbReference>
<dbReference type="EMBL" id="CP017298">
    <property type="protein sequence ID" value="AOS46751.1"/>
    <property type="molecule type" value="Genomic_DNA"/>
</dbReference>
<feature type="transmembrane region" description="Helical" evidence="5">
    <location>
        <begin position="58"/>
        <end position="77"/>
    </location>
</feature>
<keyword evidence="4 5" id="KW-0472">Membrane</keyword>
<dbReference type="Pfam" id="PF00664">
    <property type="entry name" value="ABC_membrane"/>
    <property type="match status" value="1"/>
</dbReference>
<evidence type="ECO:0000256" key="5">
    <source>
        <dbReference type="SAM" id="Phobius"/>
    </source>
</evidence>
<dbReference type="Gene3D" id="3.40.50.300">
    <property type="entry name" value="P-loop containing nucleotide triphosphate hydrolases"/>
    <property type="match status" value="1"/>
</dbReference>
<dbReference type="GO" id="GO:0005524">
    <property type="term" value="F:ATP binding"/>
    <property type="evidence" value="ECO:0007669"/>
    <property type="project" value="InterPro"/>
</dbReference>
<keyword evidence="2 5" id="KW-0812">Transmembrane</keyword>